<organism evidence="2 3">
    <name type="scientific">Chitinophaga japonensis</name>
    <name type="common">Flexibacter japonensis</name>
    <dbReference type="NCBI Taxonomy" id="104662"/>
    <lineage>
        <taxon>Bacteria</taxon>
        <taxon>Pseudomonadati</taxon>
        <taxon>Bacteroidota</taxon>
        <taxon>Chitinophagia</taxon>
        <taxon>Chitinophagales</taxon>
        <taxon>Chitinophagaceae</taxon>
        <taxon>Chitinophaga</taxon>
    </lineage>
</organism>
<accession>A0A562SS81</accession>
<feature type="transmembrane region" description="Helical" evidence="1">
    <location>
        <begin position="6"/>
        <end position="23"/>
    </location>
</feature>
<comment type="caution">
    <text evidence="2">The sequence shown here is derived from an EMBL/GenBank/DDBJ whole genome shotgun (WGS) entry which is preliminary data.</text>
</comment>
<evidence type="ECO:0000256" key="1">
    <source>
        <dbReference type="SAM" id="Phobius"/>
    </source>
</evidence>
<keyword evidence="1" id="KW-0812">Transmembrane</keyword>
<evidence type="ECO:0000313" key="2">
    <source>
        <dbReference type="EMBL" id="TWI84117.1"/>
    </source>
</evidence>
<name>A0A562SS81_CHIJA</name>
<proteinExistence type="predicted"/>
<sequence>MNWGYKIIIVFILFAAGMLTLVIKSMRTRIDMVTPDYYAAELRYQEVIDGRENAARLSAPVKVTQAGNRVELLFPGELHGRSLEGRVLFYRPADAGKDLSVPLQMDEQGRLVMDRARFIAGRYQVKLQWEMDGRPYFQESELIIN</sequence>
<evidence type="ECO:0000313" key="3">
    <source>
        <dbReference type="Proteomes" id="UP000316778"/>
    </source>
</evidence>
<dbReference type="EMBL" id="VLLG01000005">
    <property type="protein sequence ID" value="TWI84117.1"/>
    <property type="molecule type" value="Genomic_DNA"/>
</dbReference>
<dbReference type="OrthoDB" id="1493774at2"/>
<dbReference type="RefSeq" id="WP_145717651.1">
    <property type="nucleotide sequence ID" value="NZ_BAAAFY010000002.1"/>
</dbReference>
<keyword evidence="3" id="KW-1185">Reference proteome</keyword>
<reference evidence="2 3" key="1">
    <citation type="journal article" date="2013" name="Stand. Genomic Sci.">
        <title>Genomic Encyclopedia of Type Strains, Phase I: The one thousand microbial genomes (KMG-I) project.</title>
        <authorList>
            <person name="Kyrpides N.C."/>
            <person name="Woyke T."/>
            <person name="Eisen J.A."/>
            <person name="Garrity G."/>
            <person name="Lilburn T.G."/>
            <person name="Beck B.J."/>
            <person name="Whitman W.B."/>
            <person name="Hugenholtz P."/>
            <person name="Klenk H.P."/>
        </authorList>
    </citation>
    <scope>NUCLEOTIDE SEQUENCE [LARGE SCALE GENOMIC DNA]</scope>
    <source>
        <strain evidence="2 3">DSM 13484</strain>
    </source>
</reference>
<dbReference type="InterPro" id="IPR008620">
    <property type="entry name" value="FixH"/>
</dbReference>
<dbReference type="Pfam" id="PF05751">
    <property type="entry name" value="FixH"/>
    <property type="match status" value="1"/>
</dbReference>
<keyword evidence="1" id="KW-0472">Membrane</keyword>
<protein>
    <recommendedName>
        <fullName evidence="4">FixH protein</fullName>
    </recommendedName>
</protein>
<gene>
    <name evidence="2" type="ORF">LX66_4479</name>
</gene>
<dbReference type="Proteomes" id="UP000316778">
    <property type="component" value="Unassembled WGS sequence"/>
</dbReference>
<keyword evidence="1" id="KW-1133">Transmembrane helix</keyword>
<dbReference type="AlphaFoldDB" id="A0A562SS81"/>
<evidence type="ECO:0008006" key="4">
    <source>
        <dbReference type="Google" id="ProtNLM"/>
    </source>
</evidence>